<dbReference type="PANTHER" id="PTHR45033:SF3">
    <property type="entry name" value="DEHYDROGENASE, PUTATIVE (AFU_ORTHOLOGUE AFUA_2G13270)-RELATED"/>
    <property type="match status" value="1"/>
</dbReference>
<feature type="domain" description="Enoyl reductase (ER)" evidence="1">
    <location>
        <begin position="14"/>
        <end position="335"/>
    </location>
</feature>
<dbReference type="InterPro" id="IPR011032">
    <property type="entry name" value="GroES-like_sf"/>
</dbReference>
<dbReference type="InterPro" id="IPR013154">
    <property type="entry name" value="ADH-like_N"/>
</dbReference>
<evidence type="ECO:0000313" key="2">
    <source>
        <dbReference type="EMBL" id="RTR28817.1"/>
    </source>
</evidence>
<comment type="caution">
    <text evidence="2">The sequence shown here is derived from an EMBL/GenBank/DDBJ whole genome shotgun (WGS) entry which is preliminary data.</text>
</comment>
<dbReference type="SMART" id="SM00829">
    <property type="entry name" value="PKS_ER"/>
    <property type="match status" value="1"/>
</dbReference>
<dbReference type="EMBL" id="RXNT01000014">
    <property type="protein sequence ID" value="RTR28817.1"/>
    <property type="molecule type" value="Genomic_DNA"/>
</dbReference>
<accession>A0A431VZU8</accession>
<dbReference type="InterPro" id="IPR052711">
    <property type="entry name" value="Zinc_ADH-like"/>
</dbReference>
<dbReference type="InterPro" id="IPR013149">
    <property type="entry name" value="ADH-like_C"/>
</dbReference>
<sequence length="339" mass="36447">MKAMVLKDKVKPGGEIANLFYEEREMPKAGAGEIVIRLRTAALNRRDVFIRQGLYPGIQVPSIPGSDGAGIISELGEGVEGFEIGSEVVINPAMGWGDNPKFPDPNFSVLGVPIDGTYAQYIKLPAENVFSKPKHLTWEEAAALPLAGLTAYRAVVTKGQVQKGDTVIIPGIGGGVATVALQIAAALGAKVFVTSSSDEKIEKALKLGATGGVNYKNENWVKELKALSGGADLAIDSIGGDTFKDLIYLANPGSKIVSFGATLGPINKLLMPHIFFKQLHIMGTTMGNPEEFRKMLDLFEEHQLKPTVAEVFPLEEVEEAHKQMEQGKHFGRIVLSIPE</sequence>
<dbReference type="AlphaFoldDB" id="A0A431VZU8"/>
<dbReference type="Gene3D" id="3.40.50.720">
    <property type="entry name" value="NAD(P)-binding Rossmann-like Domain"/>
    <property type="match status" value="1"/>
</dbReference>
<dbReference type="InterPro" id="IPR020843">
    <property type="entry name" value="ER"/>
</dbReference>
<organism evidence="2 3">
    <name type="scientific">Bacillus yapensis</name>
    <dbReference type="NCBI Taxonomy" id="2492960"/>
    <lineage>
        <taxon>Bacteria</taxon>
        <taxon>Bacillati</taxon>
        <taxon>Bacillota</taxon>
        <taxon>Bacilli</taxon>
        <taxon>Bacillales</taxon>
        <taxon>Bacillaceae</taxon>
        <taxon>Bacillus</taxon>
    </lineage>
</organism>
<dbReference type="Gene3D" id="3.90.180.10">
    <property type="entry name" value="Medium-chain alcohol dehydrogenases, catalytic domain"/>
    <property type="match status" value="1"/>
</dbReference>
<dbReference type="SUPFAM" id="SSF51735">
    <property type="entry name" value="NAD(P)-binding Rossmann-fold domains"/>
    <property type="match status" value="1"/>
</dbReference>
<dbReference type="Pfam" id="PF00107">
    <property type="entry name" value="ADH_zinc_N"/>
    <property type="match status" value="1"/>
</dbReference>
<evidence type="ECO:0000313" key="3">
    <source>
        <dbReference type="Proteomes" id="UP000271374"/>
    </source>
</evidence>
<dbReference type="RefSeq" id="WP_126409915.1">
    <property type="nucleotide sequence ID" value="NZ_RXNT01000014.1"/>
</dbReference>
<dbReference type="InterPro" id="IPR036291">
    <property type="entry name" value="NAD(P)-bd_dom_sf"/>
</dbReference>
<keyword evidence="3" id="KW-1185">Reference proteome</keyword>
<evidence type="ECO:0000259" key="1">
    <source>
        <dbReference type="SMART" id="SM00829"/>
    </source>
</evidence>
<reference evidence="2 3" key="1">
    <citation type="submission" date="2018-12" db="EMBL/GenBank/DDBJ databases">
        <title>Bacillus yapensis draft genome sequence.</title>
        <authorList>
            <person name="Yu L."/>
            <person name="Xu X."/>
            <person name="Tang X."/>
        </authorList>
    </citation>
    <scope>NUCLEOTIDE SEQUENCE [LARGE SCALE GENOMIC DNA]</scope>
    <source>
        <strain evidence="2 3">XXST-01</strain>
    </source>
</reference>
<protein>
    <submittedName>
        <fullName evidence="2">Alcohol dehydrogenase</fullName>
    </submittedName>
</protein>
<dbReference type="OrthoDB" id="9787435at2"/>
<dbReference type="GO" id="GO:0016491">
    <property type="term" value="F:oxidoreductase activity"/>
    <property type="evidence" value="ECO:0007669"/>
    <property type="project" value="InterPro"/>
</dbReference>
<name>A0A431VZU8_9BACI</name>
<dbReference type="PANTHER" id="PTHR45033">
    <property type="match status" value="1"/>
</dbReference>
<gene>
    <name evidence="2" type="ORF">EKG37_16510</name>
</gene>
<dbReference type="Pfam" id="PF08240">
    <property type="entry name" value="ADH_N"/>
    <property type="match status" value="1"/>
</dbReference>
<proteinExistence type="predicted"/>
<dbReference type="Proteomes" id="UP000271374">
    <property type="component" value="Unassembled WGS sequence"/>
</dbReference>
<dbReference type="SUPFAM" id="SSF50129">
    <property type="entry name" value="GroES-like"/>
    <property type="match status" value="1"/>
</dbReference>